<dbReference type="AlphaFoldDB" id="A0A841JPE9"/>
<dbReference type="InterPro" id="IPR005829">
    <property type="entry name" value="Sugar_transporter_CS"/>
</dbReference>
<evidence type="ECO:0000313" key="7">
    <source>
        <dbReference type="EMBL" id="MBB6142457.1"/>
    </source>
</evidence>
<dbReference type="PANTHER" id="PTHR23508:SF10">
    <property type="entry name" value="CARBOXYLIC ACID TRANSPORTER PROTEIN HOMOLOG"/>
    <property type="match status" value="1"/>
</dbReference>
<dbReference type="CDD" id="cd17316">
    <property type="entry name" value="MFS_SV2_like"/>
    <property type="match status" value="1"/>
</dbReference>
<comment type="caution">
    <text evidence="7">The sequence shown here is derived from an EMBL/GenBank/DDBJ whole genome shotgun (WGS) entry which is preliminary data.</text>
</comment>
<evidence type="ECO:0000256" key="2">
    <source>
        <dbReference type="ARBA" id="ARBA00022692"/>
    </source>
</evidence>
<keyword evidence="8" id="KW-1185">Reference proteome</keyword>
<dbReference type="GO" id="GO:0005886">
    <property type="term" value="C:plasma membrane"/>
    <property type="evidence" value="ECO:0007669"/>
    <property type="project" value="TreeGrafter"/>
</dbReference>
<feature type="transmembrane region" description="Helical" evidence="5">
    <location>
        <begin position="302"/>
        <end position="319"/>
    </location>
</feature>
<feature type="transmembrane region" description="Helical" evidence="5">
    <location>
        <begin position="176"/>
        <end position="196"/>
    </location>
</feature>
<protein>
    <submittedName>
        <fullName evidence="7">SHS family lactate transporter-like MFS transporter</fullName>
    </submittedName>
</protein>
<evidence type="ECO:0000259" key="6">
    <source>
        <dbReference type="PROSITE" id="PS50850"/>
    </source>
</evidence>
<feature type="transmembrane region" description="Helical" evidence="5">
    <location>
        <begin position="106"/>
        <end position="128"/>
    </location>
</feature>
<dbReference type="InterPro" id="IPR020846">
    <property type="entry name" value="MFS_dom"/>
</dbReference>
<dbReference type="PROSITE" id="PS50850">
    <property type="entry name" value="MFS"/>
    <property type="match status" value="1"/>
</dbReference>
<evidence type="ECO:0000256" key="5">
    <source>
        <dbReference type="SAM" id="Phobius"/>
    </source>
</evidence>
<comment type="subcellular location">
    <subcellularLocation>
        <location evidence="1">Membrane</location>
        <topology evidence="1">Multi-pass membrane protein</topology>
    </subcellularLocation>
</comment>
<keyword evidence="2 5" id="KW-0812">Transmembrane</keyword>
<accession>A0A841JPE9</accession>
<feature type="transmembrane region" description="Helical" evidence="5">
    <location>
        <begin position="269"/>
        <end position="290"/>
    </location>
</feature>
<reference evidence="7 8" key="1">
    <citation type="submission" date="2020-08" db="EMBL/GenBank/DDBJ databases">
        <title>Genomic Encyclopedia of Type Strains, Phase IV (KMG-IV): sequencing the most valuable type-strain genomes for metagenomic binning, comparative biology and taxonomic classification.</title>
        <authorList>
            <person name="Goeker M."/>
        </authorList>
    </citation>
    <scope>NUCLEOTIDE SEQUENCE [LARGE SCALE GENOMIC DNA]</scope>
    <source>
        <strain evidence="7 8">DSM 103733</strain>
    </source>
</reference>
<dbReference type="OrthoDB" id="9787026at2"/>
<keyword evidence="4 5" id="KW-0472">Membrane</keyword>
<feature type="transmembrane region" description="Helical" evidence="5">
    <location>
        <begin position="392"/>
        <end position="411"/>
    </location>
</feature>
<dbReference type="Proteomes" id="UP000538666">
    <property type="component" value="Unassembled WGS sequence"/>
</dbReference>
<dbReference type="PANTHER" id="PTHR23508">
    <property type="entry name" value="CARBOXYLIC ACID TRANSPORTER PROTEIN HOMOLOG"/>
    <property type="match status" value="1"/>
</dbReference>
<sequence>MPSVFRSLNSHQRHAFAACFLGWSLDAFDFFILVFCVSSIAGDFHVQPSAVAEALFFTLAFRPVGAFLFGALADKYGRRPALMLNIACYSIFELACAFVTSLHGLYLLRALFGIAMGGEWGVGAALAFETLPKEGRGFFSGLLQEGYVVGYLVAAAAYALLFPHFAHMMWHGYIVGWRGMFIVGAIPALLVFYIGFKVEESPVWRERNARATAPQAASTEPKTGVLAGIRQYAPTFLFLILLMTGFNALSHGTQDLYPTFLQKDHHFSAGLTGAVAIVYNVGALLGGIFFGALSEKFGRKRTIIAAALLSLPMIPLYAFSHSLYALAGGAFLMQFMVQGAWGVVPAYLSELSPGPVRATFPGLAYQLGNLITSRNSVIQAKAAERFGGYGRVLAVTVLIVACFLAIITAFGRESRGADLTV</sequence>
<proteinExistence type="predicted"/>
<dbReference type="Gene3D" id="1.20.1250.20">
    <property type="entry name" value="MFS general substrate transporter like domains"/>
    <property type="match status" value="2"/>
</dbReference>
<gene>
    <name evidence="7" type="ORF">HNQ77_000395</name>
</gene>
<feature type="transmembrane region" description="Helical" evidence="5">
    <location>
        <begin position="20"/>
        <end position="42"/>
    </location>
</feature>
<dbReference type="SUPFAM" id="SSF103473">
    <property type="entry name" value="MFS general substrate transporter"/>
    <property type="match status" value="1"/>
</dbReference>
<feature type="transmembrane region" description="Helical" evidence="5">
    <location>
        <begin position="232"/>
        <end position="249"/>
    </location>
</feature>
<evidence type="ECO:0000313" key="8">
    <source>
        <dbReference type="Proteomes" id="UP000538666"/>
    </source>
</evidence>
<dbReference type="PROSITE" id="PS00217">
    <property type="entry name" value="SUGAR_TRANSPORT_2"/>
    <property type="match status" value="1"/>
</dbReference>
<dbReference type="GO" id="GO:0046943">
    <property type="term" value="F:carboxylic acid transmembrane transporter activity"/>
    <property type="evidence" value="ECO:0007669"/>
    <property type="project" value="TreeGrafter"/>
</dbReference>
<feature type="transmembrane region" description="Helical" evidence="5">
    <location>
        <begin position="80"/>
        <end position="100"/>
    </location>
</feature>
<feature type="domain" description="Major facilitator superfamily (MFS) profile" evidence="6">
    <location>
        <begin position="15"/>
        <end position="415"/>
    </location>
</feature>
<dbReference type="InterPro" id="IPR036259">
    <property type="entry name" value="MFS_trans_sf"/>
</dbReference>
<feature type="transmembrane region" description="Helical" evidence="5">
    <location>
        <begin position="54"/>
        <end position="73"/>
    </location>
</feature>
<evidence type="ECO:0000256" key="4">
    <source>
        <dbReference type="ARBA" id="ARBA00023136"/>
    </source>
</evidence>
<dbReference type="InterPro" id="IPR005828">
    <property type="entry name" value="MFS_sugar_transport-like"/>
</dbReference>
<dbReference type="Pfam" id="PF00083">
    <property type="entry name" value="Sugar_tr"/>
    <property type="match status" value="2"/>
</dbReference>
<organism evidence="7 8">
    <name type="scientific">Silvibacterium bohemicum</name>
    <dbReference type="NCBI Taxonomy" id="1577686"/>
    <lineage>
        <taxon>Bacteria</taxon>
        <taxon>Pseudomonadati</taxon>
        <taxon>Acidobacteriota</taxon>
        <taxon>Terriglobia</taxon>
        <taxon>Terriglobales</taxon>
        <taxon>Acidobacteriaceae</taxon>
        <taxon>Silvibacterium</taxon>
    </lineage>
</organism>
<dbReference type="EMBL" id="JACHEK010000001">
    <property type="protein sequence ID" value="MBB6142457.1"/>
    <property type="molecule type" value="Genomic_DNA"/>
</dbReference>
<dbReference type="RefSeq" id="WP_050057685.1">
    <property type="nucleotide sequence ID" value="NZ_JACHEK010000001.1"/>
</dbReference>
<feature type="transmembrane region" description="Helical" evidence="5">
    <location>
        <begin position="148"/>
        <end position="170"/>
    </location>
</feature>
<evidence type="ECO:0000256" key="1">
    <source>
        <dbReference type="ARBA" id="ARBA00004141"/>
    </source>
</evidence>
<keyword evidence="3 5" id="KW-1133">Transmembrane helix</keyword>
<evidence type="ECO:0000256" key="3">
    <source>
        <dbReference type="ARBA" id="ARBA00022989"/>
    </source>
</evidence>
<name>A0A841JPE9_9BACT</name>